<keyword evidence="1" id="KW-0812">Transmembrane</keyword>
<evidence type="ECO:0000313" key="2">
    <source>
        <dbReference type="EMBL" id="KOY83544.1"/>
    </source>
</evidence>
<dbReference type="EMBL" id="LGCI01000005">
    <property type="protein sequence ID" value="KOY83544.1"/>
    <property type="molecule type" value="Genomic_DNA"/>
</dbReference>
<proteinExistence type="predicted"/>
<organism evidence="2 3">
    <name type="scientific">Lysinibacillus macroides</name>
    <dbReference type="NCBI Taxonomy" id="33935"/>
    <lineage>
        <taxon>Bacteria</taxon>
        <taxon>Bacillati</taxon>
        <taxon>Bacillota</taxon>
        <taxon>Bacilli</taxon>
        <taxon>Bacillales</taxon>
        <taxon>Bacillaceae</taxon>
        <taxon>Lysinibacillus</taxon>
    </lineage>
</organism>
<dbReference type="OrthoDB" id="2357153at2"/>
<dbReference type="Proteomes" id="UP000037977">
    <property type="component" value="Unassembled WGS sequence"/>
</dbReference>
<sequence length="151" mass="17142">MSARKPFMGAIMLLIMLVPVKALATSWVYLFVVWNGYIYVVGDEQVTSLGEKIGAVTVYSDMEQYEGNFSNIYPEGTSYYAIKGVDTDHAIAVHTPNDTYVKALREGEYTYVEKETTLQKSIWYKTLGGIVAIDLGIIFLVRRFKKRAYKK</sequence>
<comment type="caution">
    <text evidence="2">The sequence shown here is derived from an EMBL/GenBank/DDBJ whole genome shotgun (WGS) entry which is preliminary data.</text>
</comment>
<dbReference type="STRING" id="33935.ADM90_09930"/>
<evidence type="ECO:0000313" key="3">
    <source>
        <dbReference type="Proteomes" id="UP000037977"/>
    </source>
</evidence>
<name>A0A0N0CWW1_9BACI</name>
<evidence type="ECO:0000256" key="1">
    <source>
        <dbReference type="SAM" id="Phobius"/>
    </source>
</evidence>
<dbReference type="RefSeq" id="WP_053994793.1">
    <property type="nucleotide sequence ID" value="NZ_CP065643.1"/>
</dbReference>
<dbReference type="AlphaFoldDB" id="A0A0N0CWW1"/>
<dbReference type="PATRIC" id="fig|33935.3.peg.1494"/>
<feature type="transmembrane region" description="Helical" evidence="1">
    <location>
        <begin position="122"/>
        <end position="141"/>
    </location>
</feature>
<keyword evidence="1" id="KW-1133">Transmembrane helix</keyword>
<reference evidence="2 3" key="1">
    <citation type="submission" date="2015-07" db="EMBL/GenBank/DDBJ databases">
        <title>Genome sequencing project for genomic taxonomy and phylogenomics of Bacillus-like bacteria.</title>
        <authorList>
            <person name="Liu B."/>
            <person name="Wang J."/>
            <person name="Zhu Y."/>
            <person name="Liu G."/>
            <person name="Chen Q."/>
            <person name="Chen Z."/>
            <person name="Che J."/>
            <person name="Ge C."/>
            <person name="Shi H."/>
            <person name="Pan Z."/>
            <person name="Liu X."/>
        </authorList>
    </citation>
    <scope>NUCLEOTIDE SEQUENCE [LARGE SCALE GENOMIC DNA]</scope>
    <source>
        <strain evidence="2 3">DSM 54</strain>
    </source>
</reference>
<keyword evidence="3" id="KW-1185">Reference proteome</keyword>
<gene>
    <name evidence="2" type="ORF">ADM90_09930</name>
</gene>
<accession>A0A0N0CWW1</accession>
<protein>
    <submittedName>
        <fullName evidence="2">Uncharacterized protein</fullName>
    </submittedName>
</protein>
<keyword evidence="1" id="KW-0472">Membrane</keyword>